<name>A0A1Y2CD49_9FUNG</name>
<protein>
    <submittedName>
        <fullName evidence="1">Uncharacterized protein</fullName>
    </submittedName>
</protein>
<dbReference type="AlphaFoldDB" id="A0A1Y2CD49"/>
<gene>
    <name evidence="1" type="ORF">BCR33DRAFT_716861</name>
</gene>
<sequence length="213" mass="22648">LYGQNPNCLANGDDCVGGAAYDDALWTISQTAWNACGAGGCSRQPTCTKYTNTCLKLDSEASFAEGWQTRNLLASALHDIIVCNTNYYPVQASGLPCGLQASPSIYTYPVGHNPWLMVDYDNFGRFGTLMTVPDVTIRAFRCQGYGNSPVSIGDIKTLWQMGDNHSAGGDGIDVCKYVNTAASYAQLAGGDAATVAQASTIMCSLKIGIFGFF</sequence>
<dbReference type="Proteomes" id="UP000193642">
    <property type="component" value="Unassembled WGS sequence"/>
</dbReference>
<dbReference type="EMBL" id="MCGO01000021">
    <property type="protein sequence ID" value="ORY44953.1"/>
    <property type="molecule type" value="Genomic_DNA"/>
</dbReference>
<evidence type="ECO:0000313" key="1">
    <source>
        <dbReference type="EMBL" id="ORY44953.1"/>
    </source>
</evidence>
<reference evidence="1 2" key="1">
    <citation type="submission" date="2016-07" db="EMBL/GenBank/DDBJ databases">
        <title>Pervasive Adenine N6-methylation of Active Genes in Fungi.</title>
        <authorList>
            <consortium name="DOE Joint Genome Institute"/>
            <person name="Mondo S.J."/>
            <person name="Dannebaum R.O."/>
            <person name="Kuo R.C."/>
            <person name="Labutti K."/>
            <person name="Haridas S."/>
            <person name="Kuo A."/>
            <person name="Salamov A."/>
            <person name="Ahrendt S.R."/>
            <person name="Lipzen A."/>
            <person name="Sullivan W."/>
            <person name="Andreopoulos W.B."/>
            <person name="Clum A."/>
            <person name="Lindquist E."/>
            <person name="Daum C."/>
            <person name="Ramamoorthy G.K."/>
            <person name="Gryganskyi A."/>
            <person name="Culley D."/>
            <person name="Magnuson J.K."/>
            <person name="James T.Y."/>
            <person name="O'Malley M.A."/>
            <person name="Stajich J.E."/>
            <person name="Spatafora J.W."/>
            <person name="Visel A."/>
            <person name="Grigoriev I.V."/>
        </authorList>
    </citation>
    <scope>NUCLEOTIDE SEQUENCE [LARGE SCALE GENOMIC DNA]</scope>
    <source>
        <strain evidence="1 2">JEL800</strain>
    </source>
</reference>
<organism evidence="1 2">
    <name type="scientific">Rhizoclosmatium globosum</name>
    <dbReference type="NCBI Taxonomy" id="329046"/>
    <lineage>
        <taxon>Eukaryota</taxon>
        <taxon>Fungi</taxon>
        <taxon>Fungi incertae sedis</taxon>
        <taxon>Chytridiomycota</taxon>
        <taxon>Chytridiomycota incertae sedis</taxon>
        <taxon>Chytridiomycetes</taxon>
        <taxon>Chytridiales</taxon>
        <taxon>Chytriomycetaceae</taxon>
        <taxon>Rhizoclosmatium</taxon>
    </lineage>
</organism>
<comment type="caution">
    <text evidence="1">The sequence shown here is derived from an EMBL/GenBank/DDBJ whole genome shotgun (WGS) entry which is preliminary data.</text>
</comment>
<evidence type="ECO:0000313" key="2">
    <source>
        <dbReference type="Proteomes" id="UP000193642"/>
    </source>
</evidence>
<keyword evidence="2" id="KW-1185">Reference proteome</keyword>
<accession>A0A1Y2CD49</accession>
<feature type="non-terminal residue" evidence="1">
    <location>
        <position position="1"/>
    </location>
</feature>
<proteinExistence type="predicted"/>